<comment type="similarity">
    <text evidence="2">Belongs to the rad21 family.</text>
</comment>
<dbReference type="AlphaFoldDB" id="A0ABD3LIM8"/>
<dbReference type="InterPro" id="IPR023093">
    <property type="entry name" value="ScpA-like_C"/>
</dbReference>
<dbReference type="SUPFAM" id="SSF46785">
    <property type="entry name" value="Winged helix' DNA-binding domain"/>
    <property type="match status" value="1"/>
</dbReference>
<keyword evidence="12" id="KW-1185">Reference proteome</keyword>
<protein>
    <recommendedName>
        <fullName evidence="13">Sister chromatid cohesion 1 protein 4-like</fullName>
    </recommendedName>
</protein>
<evidence type="ECO:0008006" key="13">
    <source>
        <dbReference type="Google" id="ProtNLM"/>
    </source>
</evidence>
<evidence type="ECO:0000256" key="6">
    <source>
        <dbReference type="ARBA" id="ARBA00023242"/>
    </source>
</evidence>
<keyword evidence="6" id="KW-0539">Nucleus</keyword>
<evidence type="ECO:0000259" key="9">
    <source>
        <dbReference type="Pfam" id="PF04824"/>
    </source>
</evidence>
<keyword evidence="3" id="KW-0132">Cell division</keyword>
<name>A0ABD3LIM8_EUCGL</name>
<keyword evidence="4" id="KW-0498">Mitosis</keyword>
<dbReference type="Pfam" id="PF04824">
    <property type="entry name" value="Rad21_Rec8"/>
    <property type="match status" value="1"/>
</dbReference>
<evidence type="ECO:0000256" key="1">
    <source>
        <dbReference type="ARBA" id="ARBA00004123"/>
    </source>
</evidence>
<accession>A0ABD3LIM8</accession>
<dbReference type="CDD" id="cd21793">
    <property type="entry name" value="Rad21_Rec8_M_AtSYN1-like"/>
    <property type="match status" value="1"/>
</dbReference>
<evidence type="ECO:0000256" key="2">
    <source>
        <dbReference type="ARBA" id="ARBA00009870"/>
    </source>
</evidence>
<comment type="caution">
    <text evidence="11">The sequence shown here is derived from an EMBL/GenBank/DDBJ whole genome shotgun (WGS) entry which is preliminary data.</text>
</comment>
<dbReference type="Proteomes" id="UP001634007">
    <property type="component" value="Unassembled WGS sequence"/>
</dbReference>
<sequence>MFYSQFILAKKGPLGTIWIAAHLERKLRKNQVADTDIGVSVDSILFPEVPIALRLSSHLLLGVVRIYSRKVGYLFDDCSEALLKVKQAFRSTAVDLPPEESTAPYHSITLPETFDLDDFELPDNEILQGNYVDHHVSAREHITLQDTMEGVVYPTSQFGLDERFGDGDTCQITFDLDPDSLVEKVAAPVFDRDIEVHPHGHTESMMRFEGDDNDDGIQKEELENCIGDQGEAPATNSEFIEYAEAPSTPGLVGEANLHSIKDTVVSDDHMAESIAIEGVAAEENGVLVSEMEVTQANREGNDDRVGGADNAVGSIKDRGGCVDSRADTKSSEANARPDEVVGTCALSPIPHEPEKDEPNDESGNVEKACSPDVEHDVCENTKNPNNKNPALPDIIQENHIHDRQCCDSNMSDQGISFVGGENEFPAAAIVESALDANHIAEPSLCQKIQDHGDLDGQFEDVSINDQSVNMNSATSALPPPEMLLSVRDEVIDEANKFLEESTPDKESLEAGLGGGGVGHSLGRKRSLTDSTVTMQESFELAFSKQTVESIPDDDDLLSSILVGRRSSVLKMKPSPAVTEVNVSKRQKTSQRASAYKRKVLLDDTMVLHGDAIRQQLMNTEDLRRVRRKAPCTLPEISVIQRNFVGDEIFNEPIHTGLSTDLFYMHKEAYDLSRTKISEHDEGTAHPIAAAGIDSFDKPDFNKDTEMGGALEPLIIRDEPEAFETSRHTENQQSEGIGDYPSIDSEVLKSQHEHLVNMTEMEVEGERIADGDAAKHLIGFEANSQDLTSPFPENSVNASVDSVEKSNFMNKGVDIHESLNVDDLCPSSNVLNAEEDSPKGDALIGNGVDAVKIDEPSVTDFGVEIESHMMNEGFTEDQKCGATFDAGIDSEYCSTGNDAHVPLLSAVTLAGDFDEPVLRNCGTSADEMSKFSNDKVQDVQVECNIEESSIWSSSEPKADFIHSLADNGHVSSASLINEENTGTCDAHSGKDAEFLVLDGTVIDDQRDFEDMSAAPNDTEFLNVDDDDEVAEDETMIDPEESRLLENSGWSSRTRAVAKYFQTLFHKEAVHAKRGLAMETLLAGKTRKEASRLFFESLVLKTRDYIHVEQETPFDNLTIRPGVKLMKSDF</sequence>
<dbReference type="EMBL" id="JBJKBG010000002">
    <property type="protein sequence ID" value="KAL3749736.1"/>
    <property type="molecule type" value="Genomic_DNA"/>
</dbReference>
<dbReference type="InterPro" id="IPR036390">
    <property type="entry name" value="WH_DNA-bd_sf"/>
</dbReference>
<dbReference type="InterPro" id="IPR006909">
    <property type="entry name" value="Rad21/Rec8_C_eu"/>
</dbReference>
<dbReference type="Gene3D" id="1.10.10.580">
    <property type="entry name" value="Structural maintenance of chromosome 1. Chain E"/>
    <property type="match status" value="1"/>
</dbReference>
<evidence type="ECO:0000313" key="12">
    <source>
        <dbReference type="Proteomes" id="UP001634007"/>
    </source>
</evidence>
<feature type="region of interest" description="Disordered" evidence="8">
    <location>
        <begin position="297"/>
        <end position="369"/>
    </location>
</feature>
<keyword evidence="5" id="KW-0159">Chromosome partition</keyword>
<evidence type="ECO:0000256" key="3">
    <source>
        <dbReference type="ARBA" id="ARBA00022618"/>
    </source>
</evidence>
<feature type="domain" description="Rad21/Rec8-like protein C-terminal eukaryotic" evidence="9">
    <location>
        <begin position="1074"/>
        <end position="1122"/>
    </location>
</feature>
<gene>
    <name evidence="11" type="ORF">ACJRO7_010800</name>
</gene>
<dbReference type="GO" id="GO:0005634">
    <property type="term" value="C:nucleus"/>
    <property type="evidence" value="ECO:0007669"/>
    <property type="project" value="UniProtKB-SubCell"/>
</dbReference>
<dbReference type="GO" id="GO:0007059">
    <property type="term" value="P:chromosome segregation"/>
    <property type="evidence" value="ECO:0007669"/>
    <property type="project" value="UniProtKB-KW"/>
</dbReference>
<keyword evidence="4" id="KW-0131">Cell cycle</keyword>
<proteinExistence type="inferred from homology"/>
<evidence type="ECO:0000256" key="8">
    <source>
        <dbReference type="SAM" id="MobiDB-lite"/>
    </source>
</evidence>
<dbReference type="PANTHER" id="PTHR12585:SF69">
    <property type="entry name" value="FI11703P"/>
    <property type="match status" value="1"/>
</dbReference>
<dbReference type="GO" id="GO:0051301">
    <property type="term" value="P:cell division"/>
    <property type="evidence" value="ECO:0007669"/>
    <property type="project" value="UniProtKB-KW"/>
</dbReference>
<dbReference type="InterPro" id="IPR039781">
    <property type="entry name" value="Rad21/Rec8-like"/>
</dbReference>
<dbReference type="Pfam" id="PF04825">
    <property type="entry name" value="Rad21_Rec8_N"/>
    <property type="match status" value="1"/>
</dbReference>
<evidence type="ECO:0000313" key="11">
    <source>
        <dbReference type="EMBL" id="KAL3749736.1"/>
    </source>
</evidence>
<evidence type="ECO:0000256" key="7">
    <source>
        <dbReference type="ARBA" id="ARBA00064543"/>
    </source>
</evidence>
<comment type="subunit">
    <text evidence="7">Component of the cohesin complex.</text>
</comment>
<reference evidence="11 12" key="1">
    <citation type="submission" date="2024-11" db="EMBL/GenBank/DDBJ databases">
        <title>Chromosome-level genome assembly of Eucalyptus globulus Labill. provides insights into its genome evolution.</title>
        <authorList>
            <person name="Li X."/>
        </authorList>
    </citation>
    <scope>NUCLEOTIDE SEQUENCE [LARGE SCALE GENOMIC DNA]</scope>
    <source>
        <strain evidence="11">CL2024</strain>
        <tissue evidence="11">Fresh tender leaves</tissue>
    </source>
</reference>
<evidence type="ECO:0000259" key="10">
    <source>
        <dbReference type="Pfam" id="PF04825"/>
    </source>
</evidence>
<feature type="domain" description="Rad21/Rec8-like protein N-terminal" evidence="10">
    <location>
        <begin position="1"/>
        <end position="101"/>
    </location>
</feature>
<dbReference type="InterPro" id="IPR006910">
    <property type="entry name" value="Rad21_Rec8_N"/>
</dbReference>
<organism evidence="11 12">
    <name type="scientific">Eucalyptus globulus</name>
    <name type="common">Tasmanian blue gum</name>
    <dbReference type="NCBI Taxonomy" id="34317"/>
    <lineage>
        <taxon>Eukaryota</taxon>
        <taxon>Viridiplantae</taxon>
        <taxon>Streptophyta</taxon>
        <taxon>Embryophyta</taxon>
        <taxon>Tracheophyta</taxon>
        <taxon>Spermatophyta</taxon>
        <taxon>Magnoliopsida</taxon>
        <taxon>eudicotyledons</taxon>
        <taxon>Gunneridae</taxon>
        <taxon>Pentapetalae</taxon>
        <taxon>rosids</taxon>
        <taxon>malvids</taxon>
        <taxon>Myrtales</taxon>
        <taxon>Myrtaceae</taxon>
        <taxon>Myrtoideae</taxon>
        <taxon>Eucalypteae</taxon>
        <taxon>Eucalyptus</taxon>
    </lineage>
</organism>
<feature type="compositionally biased region" description="Basic and acidic residues" evidence="8">
    <location>
        <begin position="315"/>
        <end position="339"/>
    </location>
</feature>
<comment type="subcellular location">
    <subcellularLocation>
        <location evidence="1">Nucleus</location>
    </subcellularLocation>
</comment>
<dbReference type="FunFam" id="1.10.10.580:FF:000002">
    <property type="entry name" value="Sister chromatid cohesion 1 protein 4"/>
    <property type="match status" value="1"/>
</dbReference>
<evidence type="ECO:0000256" key="4">
    <source>
        <dbReference type="ARBA" id="ARBA00022776"/>
    </source>
</evidence>
<evidence type="ECO:0000256" key="5">
    <source>
        <dbReference type="ARBA" id="ARBA00022829"/>
    </source>
</evidence>
<dbReference type="PANTHER" id="PTHR12585">
    <property type="entry name" value="SCC1 / RAD21 FAMILY MEMBER"/>
    <property type="match status" value="1"/>
</dbReference>
<feature type="region of interest" description="Disordered" evidence="8">
    <location>
        <begin position="501"/>
        <end position="523"/>
    </location>
</feature>